<dbReference type="RefSeq" id="WP_386117798.1">
    <property type="nucleotide sequence ID" value="NZ_JBHTKM010000063.1"/>
</dbReference>
<dbReference type="Pfam" id="PF12900">
    <property type="entry name" value="Pyridox_ox_2"/>
    <property type="match status" value="1"/>
</dbReference>
<organism evidence="1 2">
    <name type="scientific">Winogradskyella rapida</name>
    <dbReference type="NCBI Taxonomy" id="549701"/>
    <lineage>
        <taxon>Bacteria</taxon>
        <taxon>Pseudomonadati</taxon>
        <taxon>Bacteroidota</taxon>
        <taxon>Flavobacteriia</taxon>
        <taxon>Flavobacteriales</taxon>
        <taxon>Flavobacteriaceae</taxon>
        <taxon>Winogradskyella</taxon>
    </lineage>
</organism>
<gene>
    <name evidence="1" type="ORF">ACFQ13_12495</name>
</gene>
<reference evidence="2" key="1">
    <citation type="journal article" date="2019" name="Int. J. Syst. Evol. Microbiol.">
        <title>The Global Catalogue of Microorganisms (GCM) 10K type strain sequencing project: providing services to taxonomists for standard genome sequencing and annotation.</title>
        <authorList>
            <consortium name="The Broad Institute Genomics Platform"/>
            <consortium name="The Broad Institute Genome Sequencing Center for Infectious Disease"/>
            <person name="Wu L."/>
            <person name="Ma J."/>
        </authorList>
    </citation>
    <scope>NUCLEOTIDE SEQUENCE [LARGE SCALE GENOMIC DNA]</scope>
    <source>
        <strain evidence="2">CCUG 56098</strain>
    </source>
</reference>
<protein>
    <submittedName>
        <fullName evidence="1">Pyridoxamine 5'-phosphate oxidase family protein</fullName>
    </submittedName>
</protein>
<keyword evidence="2" id="KW-1185">Reference proteome</keyword>
<sequence>MIKSLPQEDCMLLLSEHYVGHLAYIYHNEPFIVPITYFYKNNRIICYSNEGHKINALRLHGKVALEVAEIKNINSWRSVVAHGIYEELDGCDAKALLHEFSLGVKDVVMRTERRDLDYISEFSAKINKDEVAVIFVIHIEEFTGKMRQY</sequence>
<dbReference type="Gene3D" id="2.30.110.10">
    <property type="entry name" value="Electron Transport, Fmn-binding Protein, Chain A"/>
    <property type="match status" value="1"/>
</dbReference>
<accession>A0ABW3KVM0</accession>
<evidence type="ECO:0000313" key="2">
    <source>
        <dbReference type="Proteomes" id="UP001597086"/>
    </source>
</evidence>
<comment type="caution">
    <text evidence="1">The sequence shown here is derived from an EMBL/GenBank/DDBJ whole genome shotgun (WGS) entry which is preliminary data.</text>
</comment>
<dbReference type="Proteomes" id="UP001597086">
    <property type="component" value="Unassembled WGS sequence"/>
</dbReference>
<evidence type="ECO:0000313" key="1">
    <source>
        <dbReference type="EMBL" id="MFD1016738.1"/>
    </source>
</evidence>
<proteinExistence type="predicted"/>
<dbReference type="InterPro" id="IPR024747">
    <property type="entry name" value="Pyridox_Oxase-rel"/>
</dbReference>
<dbReference type="SUPFAM" id="SSF50475">
    <property type="entry name" value="FMN-binding split barrel"/>
    <property type="match status" value="1"/>
</dbReference>
<dbReference type="InterPro" id="IPR012349">
    <property type="entry name" value="Split_barrel_FMN-bd"/>
</dbReference>
<name>A0ABW3KVM0_9FLAO</name>
<dbReference type="EMBL" id="JBHTKM010000063">
    <property type="protein sequence ID" value="MFD1016738.1"/>
    <property type="molecule type" value="Genomic_DNA"/>
</dbReference>